<name>A0A9W9ZYV9_9CNID</name>
<evidence type="ECO:0000313" key="2">
    <source>
        <dbReference type="Proteomes" id="UP001163046"/>
    </source>
</evidence>
<protein>
    <submittedName>
        <fullName evidence="1">Uncharacterized protein</fullName>
    </submittedName>
</protein>
<sequence>MALTGCRLDTMGPLEKSLVEDLRELVSTYNLPVDKLDDMFHFLWDNWTYYRLWLSTESEEPDIIHRMLVTIQPVVKTMKFTMKQGDFWQARNAGALDDLLQRMLDPSAENPLDLNNLIPSGSLTEVTHRLIHGFSPRSASSDNHGQNS</sequence>
<organism evidence="1 2">
    <name type="scientific">Desmophyllum pertusum</name>
    <dbReference type="NCBI Taxonomy" id="174260"/>
    <lineage>
        <taxon>Eukaryota</taxon>
        <taxon>Metazoa</taxon>
        <taxon>Cnidaria</taxon>
        <taxon>Anthozoa</taxon>
        <taxon>Hexacorallia</taxon>
        <taxon>Scleractinia</taxon>
        <taxon>Caryophylliina</taxon>
        <taxon>Caryophylliidae</taxon>
        <taxon>Desmophyllum</taxon>
    </lineage>
</organism>
<gene>
    <name evidence="1" type="ORF">OS493_025647</name>
</gene>
<accession>A0A9W9ZYV9</accession>
<dbReference type="AlphaFoldDB" id="A0A9W9ZYV9"/>
<proteinExistence type="predicted"/>
<keyword evidence="2" id="KW-1185">Reference proteome</keyword>
<comment type="caution">
    <text evidence="1">The sequence shown here is derived from an EMBL/GenBank/DDBJ whole genome shotgun (WGS) entry which is preliminary data.</text>
</comment>
<evidence type="ECO:0000313" key="1">
    <source>
        <dbReference type="EMBL" id="KAJ7390393.1"/>
    </source>
</evidence>
<reference evidence="1" key="1">
    <citation type="submission" date="2023-01" db="EMBL/GenBank/DDBJ databases">
        <title>Genome assembly of the deep-sea coral Lophelia pertusa.</title>
        <authorList>
            <person name="Herrera S."/>
            <person name="Cordes E."/>
        </authorList>
    </citation>
    <scope>NUCLEOTIDE SEQUENCE</scope>
    <source>
        <strain evidence="1">USNM1676648</strain>
        <tissue evidence="1">Polyp</tissue>
    </source>
</reference>
<dbReference type="Proteomes" id="UP001163046">
    <property type="component" value="Unassembled WGS sequence"/>
</dbReference>
<dbReference type="EMBL" id="MU825417">
    <property type="protein sequence ID" value="KAJ7390393.1"/>
    <property type="molecule type" value="Genomic_DNA"/>
</dbReference>